<protein>
    <submittedName>
        <fullName evidence="1">PIG-L deacetylase family protein</fullName>
        <ecNumber evidence="1">3.5.1.-</ecNumber>
    </submittedName>
</protein>
<dbReference type="GO" id="GO:0016811">
    <property type="term" value="F:hydrolase activity, acting on carbon-nitrogen (but not peptide) bonds, in linear amides"/>
    <property type="evidence" value="ECO:0007669"/>
    <property type="project" value="TreeGrafter"/>
</dbReference>
<proteinExistence type="predicted"/>
<dbReference type="GeneID" id="41328053"/>
<gene>
    <name evidence="1" type="ORF">DSAG12_00045</name>
</gene>
<name>A0A5B9D542_9ARCH</name>
<dbReference type="InterPro" id="IPR003737">
    <property type="entry name" value="GlcNAc_PI_deacetylase-related"/>
</dbReference>
<sequence>MKYLFISAHPDDLEFSCANLIRYLTSKKHSVEILCLTKGEFGTYDAELVGPSLAKVRVKELQKAAKINGVPQEKVHFADIIDGFLKFTRSNIKIVKEWLNQIQPDIIFAPEAYYAYYWQQDHINCGRLSHYIFSSYQKELVKPIKSLFFYGTLKPNFCWPFNDLTLGKGSLYQHKSQLYFLKWMIPFYSIEKINFYRKKVGKWNYVEPYRRISKKKNGLKPSIFIQAILGIISHLPFFNPTGARYYVSKGNSSFAFTVRKLRSIYYPKKSKYT</sequence>
<dbReference type="Pfam" id="PF02585">
    <property type="entry name" value="PIG-L"/>
    <property type="match status" value="1"/>
</dbReference>
<dbReference type="InterPro" id="IPR024078">
    <property type="entry name" value="LmbE-like_dom_sf"/>
</dbReference>
<keyword evidence="2" id="KW-1185">Reference proteome</keyword>
<evidence type="ECO:0000313" key="2">
    <source>
        <dbReference type="Proteomes" id="UP000321408"/>
    </source>
</evidence>
<accession>A0A5B9D542</accession>
<dbReference type="AlphaFoldDB" id="A0A5B9D542"/>
<dbReference type="KEGG" id="psyt:DSAG12_00045"/>
<evidence type="ECO:0000313" key="1">
    <source>
        <dbReference type="EMBL" id="QEE14234.1"/>
    </source>
</evidence>
<dbReference type="EC" id="3.5.1.-" evidence="1"/>
<dbReference type="Gene3D" id="3.40.50.10320">
    <property type="entry name" value="LmbE-like"/>
    <property type="match status" value="1"/>
</dbReference>
<reference evidence="1 2" key="1">
    <citation type="journal article" date="2020" name="Nature">
        <title>Isolation of an archaeon at the prokaryote-eukaryote interface.</title>
        <authorList>
            <person name="Imachi H."/>
            <person name="Nobu M.K."/>
            <person name="Nakahara N."/>
            <person name="Morono Y."/>
            <person name="Ogawara M."/>
            <person name="Takaki Y."/>
            <person name="Takano Y."/>
            <person name="Uematsu K."/>
            <person name="Ikuta T."/>
            <person name="Ito M."/>
            <person name="Matsui Y."/>
            <person name="Miyazaki M."/>
            <person name="Murata K."/>
            <person name="Saito Y."/>
            <person name="Sakai S."/>
            <person name="Song C."/>
            <person name="Tasumi E."/>
            <person name="Yamanaka Y."/>
            <person name="Yamaguchi T."/>
            <person name="Kamagata Y."/>
            <person name="Tamaki H."/>
            <person name="Takai K."/>
        </authorList>
    </citation>
    <scope>NUCLEOTIDE SEQUENCE [LARGE SCALE GENOMIC DNA]</scope>
    <source>
        <strain evidence="1 2">MK-D1</strain>
    </source>
</reference>
<dbReference type="PANTHER" id="PTHR12993:SF11">
    <property type="entry name" value="N-ACETYLGLUCOSAMINYL-PHOSPHATIDYLINOSITOL DE-N-ACETYLASE"/>
    <property type="match status" value="1"/>
</dbReference>
<dbReference type="EMBL" id="CP042905">
    <property type="protein sequence ID" value="QEE14234.1"/>
    <property type="molecule type" value="Genomic_DNA"/>
</dbReference>
<dbReference type="Proteomes" id="UP000321408">
    <property type="component" value="Chromosome"/>
</dbReference>
<dbReference type="PANTHER" id="PTHR12993">
    <property type="entry name" value="N-ACETYLGLUCOSAMINYL-PHOSPHATIDYLINOSITOL DE-N-ACETYLASE-RELATED"/>
    <property type="match status" value="1"/>
</dbReference>
<dbReference type="RefSeq" id="WP_147661198.1">
    <property type="nucleotide sequence ID" value="NZ_CP042905.2"/>
</dbReference>
<reference evidence="1 2" key="2">
    <citation type="journal article" date="2024" name="Int. J. Syst. Evol. Microbiol.">
        <title>Promethearchaeum syntrophicum gen. nov., sp. nov., an anaerobic, obligately syntrophic archaeon, the first isolate of the lineage 'Asgard' archaea, and proposal of the new archaeal phylum Promethearchaeota phyl. nov. and kingdom Promethearchaeati regn. nov.</title>
        <authorList>
            <person name="Imachi H."/>
            <person name="Nobu M.K."/>
            <person name="Kato S."/>
            <person name="Takaki Y."/>
            <person name="Miyazaki M."/>
            <person name="Miyata M."/>
            <person name="Ogawara M."/>
            <person name="Saito Y."/>
            <person name="Sakai S."/>
            <person name="Tahara Y.O."/>
            <person name="Takano Y."/>
            <person name="Tasumi E."/>
            <person name="Uematsu K."/>
            <person name="Yoshimura T."/>
            <person name="Itoh T."/>
            <person name="Ohkuma M."/>
            <person name="Takai K."/>
        </authorList>
    </citation>
    <scope>NUCLEOTIDE SEQUENCE [LARGE SCALE GENOMIC DNA]</scope>
    <source>
        <strain evidence="1 2">MK-D1</strain>
    </source>
</reference>
<organism evidence="1 2">
    <name type="scientific">Promethearchaeum syntrophicum</name>
    <dbReference type="NCBI Taxonomy" id="2594042"/>
    <lineage>
        <taxon>Archaea</taxon>
        <taxon>Promethearchaeati</taxon>
        <taxon>Promethearchaeota</taxon>
        <taxon>Promethearchaeia</taxon>
        <taxon>Promethearchaeales</taxon>
        <taxon>Promethearchaeaceae</taxon>
        <taxon>Promethearchaeum</taxon>
    </lineage>
</organism>
<dbReference type="OrthoDB" id="70547at2157"/>
<dbReference type="SUPFAM" id="SSF102588">
    <property type="entry name" value="LmbE-like"/>
    <property type="match status" value="1"/>
</dbReference>
<keyword evidence="1" id="KW-0378">Hydrolase</keyword>